<dbReference type="InterPro" id="IPR051120">
    <property type="entry name" value="ABC_AA/LPS_Transport"/>
</dbReference>
<name>A0ABM8X9K4_9BURK</name>
<dbReference type="InterPro" id="IPR003439">
    <property type="entry name" value="ABC_transporter-like_ATP-bd"/>
</dbReference>
<dbReference type="Proteomes" id="UP000706525">
    <property type="component" value="Unassembled WGS sequence"/>
</dbReference>
<sequence>MNAALDLQQAESGETTGLGRIVEPGVIDVTHGPILYVEDLTVQFDGFRALNKLSISIDHGELRCVIGPNGAGKTTMMDVITGKTGPRNANVSGRVFLGQTIDLMRMTEPRIAQVGIGRKFQKPTVFEQHQVWENLELAMKADKRWWSSLRARLTGEGHRRIEETLALTGLEDEAYRPAGLLSHGQKQRLEIGMLLMQQPQLLLLDEPVAGMTDEETMQLAGLLNSLRGSCSMMVVEHDMEFVAALAGDTGRVTVLAEGSLLAEGTLDAVKRDERVIESYLGR</sequence>
<dbReference type="InterPro" id="IPR032823">
    <property type="entry name" value="BCA_ABC_TP_C"/>
</dbReference>
<keyword evidence="6" id="KW-1185">Reference proteome</keyword>
<dbReference type="GO" id="GO:0016787">
    <property type="term" value="F:hydrolase activity"/>
    <property type="evidence" value="ECO:0007669"/>
    <property type="project" value="UniProtKB-KW"/>
</dbReference>
<keyword evidence="2" id="KW-0547">Nucleotide-binding</keyword>
<evidence type="ECO:0000256" key="2">
    <source>
        <dbReference type="ARBA" id="ARBA00022741"/>
    </source>
</evidence>
<protein>
    <submittedName>
        <fullName evidence="5">Cobalt import ATP-binding protein CbiO</fullName>
        <ecNumber evidence="5">3.6.3.-</ecNumber>
    </submittedName>
</protein>
<dbReference type="EC" id="3.6.3.-" evidence="5"/>
<dbReference type="NCBIfam" id="TIGR03411">
    <property type="entry name" value="urea_trans_UrtD"/>
    <property type="match status" value="1"/>
</dbReference>
<evidence type="ECO:0000313" key="5">
    <source>
        <dbReference type="EMBL" id="CAG9176695.1"/>
    </source>
</evidence>
<feature type="domain" description="ABC transporter" evidence="4">
    <location>
        <begin position="35"/>
        <end position="282"/>
    </location>
</feature>
<keyword evidence="5" id="KW-0378">Hydrolase</keyword>
<evidence type="ECO:0000313" key="6">
    <source>
        <dbReference type="Proteomes" id="UP000706525"/>
    </source>
</evidence>
<dbReference type="GO" id="GO:0005524">
    <property type="term" value="F:ATP binding"/>
    <property type="evidence" value="ECO:0007669"/>
    <property type="project" value="UniProtKB-KW"/>
</dbReference>
<dbReference type="RefSeq" id="WP_223990712.1">
    <property type="nucleotide sequence ID" value="NZ_CAJZAG010000007.1"/>
</dbReference>
<proteinExistence type="predicted"/>
<dbReference type="PANTHER" id="PTHR45772:SF8">
    <property type="entry name" value="HIGH-AFFINITY BRANCHED-CHAIN AMINO ACID TRANSPORT ATP-BINDING PROTEIN"/>
    <property type="match status" value="1"/>
</dbReference>
<accession>A0ABM8X9K4</accession>
<dbReference type="SUPFAM" id="SSF52540">
    <property type="entry name" value="P-loop containing nucleoside triphosphate hydrolases"/>
    <property type="match status" value="1"/>
</dbReference>
<dbReference type="Pfam" id="PF12399">
    <property type="entry name" value="BCA_ABC_TP_C"/>
    <property type="match status" value="1"/>
</dbReference>
<comment type="caution">
    <text evidence="5">The sequence shown here is derived from an EMBL/GenBank/DDBJ whole genome shotgun (WGS) entry which is preliminary data.</text>
</comment>
<dbReference type="EMBL" id="CAJZAG010000007">
    <property type="protein sequence ID" value="CAG9176695.1"/>
    <property type="molecule type" value="Genomic_DNA"/>
</dbReference>
<dbReference type="InterPro" id="IPR017781">
    <property type="entry name" value="ABC_transptr_urea_ATP-bd_UrtD"/>
</dbReference>
<dbReference type="InterPro" id="IPR017871">
    <property type="entry name" value="ABC_transporter-like_CS"/>
</dbReference>
<evidence type="ECO:0000259" key="4">
    <source>
        <dbReference type="PROSITE" id="PS50893"/>
    </source>
</evidence>
<keyword evidence="3 5" id="KW-0067">ATP-binding</keyword>
<dbReference type="PROSITE" id="PS00211">
    <property type="entry name" value="ABC_TRANSPORTER_1"/>
    <property type="match status" value="1"/>
</dbReference>
<gene>
    <name evidence="5" type="primary">cbiO</name>
    <name evidence="5" type="ORF">LMG32289_03608</name>
</gene>
<organism evidence="5 6">
    <name type="scientific">Cupriavidus pampae</name>
    <dbReference type="NCBI Taxonomy" id="659251"/>
    <lineage>
        <taxon>Bacteria</taxon>
        <taxon>Pseudomonadati</taxon>
        <taxon>Pseudomonadota</taxon>
        <taxon>Betaproteobacteria</taxon>
        <taxon>Burkholderiales</taxon>
        <taxon>Burkholderiaceae</taxon>
        <taxon>Cupriavidus</taxon>
    </lineage>
</organism>
<dbReference type="PANTHER" id="PTHR45772">
    <property type="entry name" value="CONSERVED COMPONENT OF ABC TRANSPORTER FOR NATURAL AMINO ACIDS-RELATED"/>
    <property type="match status" value="1"/>
</dbReference>
<dbReference type="Gene3D" id="3.40.50.300">
    <property type="entry name" value="P-loop containing nucleotide triphosphate hydrolases"/>
    <property type="match status" value="1"/>
</dbReference>
<dbReference type="PROSITE" id="PS50893">
    <property type="entry name" value="ABC_TRANSPORTER_2"/>
    <property type="match status" value="1"/>
</dbReference>
<evidence type="ECO:0000256" key="3">
    <source>
        <dbReference type="ARBA" id="ARBA00022840"/>
    </source>
</evidence>
<evidence type="ECO:0000256" key="1">
    <source>
        <dbReference type="ARBA" id="ARBA00022448"/>
    </source>
</evidence>
<dbReference type="InterPro" id="IPR027417">
    <property type="entry name" value="P-loop_NTPase"/>
</dbReference>
<dbReference type="Pfam" id="PF00005">
    <property type="entry name" value="ABC_tran"/>
    <property type="match status" value="1"/>
</dbReference>
<reference evidence="5 6" key="1">
    <citation type="submission" date="2021-08" db="EMBL/GenBank/DDBJ databases">
        <authorList>
            <person name="Peeters C."/>
        </authorList>
    </citation>
    <scope>NUCLEOTIDE SEQUENCE [LARGE SCALE GENOMIC DNA]</scope>
    <source>
        <strain evidence="5 6">LMG 32289</strain>
    </source>
</reference>
<keyword evidence="1" id="KW-0813">Transport</keyword>